<evidence type="ECO:0000313" key="4">
    <source>
        <dbReference type="Proteomes" id="UP001303601"/>
    </source>
</evidence>
<dbReference type="PRINTS" id="PR00173">
    <property type="entry name" value="EDTRNSPORT"/>
</dbReference>
<feature type="region of interest" description="Disordered" evidence="1">
    <location>
        <begin position="74"/>
        <end position="93"/>
    </location>
</feature>
<dbReference type="GeneID" id="94493798"/>
<evidence type="ECO:0000256" key="1">
    <source>
        <dbReference type="SAM" id="MobiDB-lite"/>
    </source>
</evidence>
<feature type="compositionally biased region" description="Basic and acidic residues" evidence="1">
    <location>
        <begin position="79"/>
        <end position="93"/>
    </location>
</feature>
<accession>A0ABZ0PAG3</accession>
<evidence type="ECO:0000256" key="2">
    <source>
        <dbReference type="SAM" id="Phobius"/>
    </source>
</evidence>
<keyword evidence="4" id="KW-1185">Reference proteome</keyword>
<proteinExistence type="predicted"/>
<reference evidence="3" key="1">
    <citation type="submission" date="2023-11" db="EMBL/GenBank/DDBJ databases">
        <title>Completed genome sequence of Mycoplasma equirhinis type strain M432/72.</title>
        <authorList>
            <person name="Spergser J."/>
        </authorList>
    </citation>
    <scope>NUCLEOTIDE SEQUENCE [LARGE SCALE GENOMIC DNA]</scope>
    <source>
        <strain evidence="3">M432/72</strain>
    </source>
</reference>
<keyword evidence="2" id="KW-0812">Transmembrane</keyword>
<feature type="transmembrane region" description="Helical" evidence="2">
    <location>
        <begin position="48"/>
        <end position="69"/>
    </location>
</feature>
<dbReference type="EMBL" id="CP137845">
    <property type="protein sequence ID" value="WPB53885.1"/>
    <property type="molecule type" value="Genomic_DNA"/>
</dbReference>
<evidence type="ECO:0000313" key="3">
    <source>
        <dbReference type="EMBL" id="WPB53885.1"/>
    </source>
</evidence>
<feature type="transmembrane region" description="Helical" evidence="2">
    <location>
        <begin position="12"/>
        <end position="36"/>
    </location>
</feature>
<keyword evidence="2" id="KW-0472">Membrane</keyword>
<dbReference type="RefSeq" id="WP_140031191.1">
    <property type="nucleotide sequence ID" value="NZ_CP137845.1"/>
</dbReference>
<gene>
    <name evidence="3" type="ORF">R9B83_02765</name>
</gene>
<keyword evidence="2" id="KW-1133">Transmembrane helix</keyword>
<name>A0ABZ0PAG3_9BACT</name>
<organism evidence="3 4">
    <name type="scientific">Metamycoplasma equirhinis</name>
    <dbReference type="NCBI Taxonomy" id="92402"/>
    <lineage>
        <taxon>Bacteria</taxon>
        <taxon>Bacillati</taxon>
        <taxon>Mycoplasmatota</taxon>
        <taxon>Mycoplasmoidales</taxon>
        <taxon>Metamycoplasmataceae</taxon>
        <taxon>Metamycoplasma</taxon>
    </lineage>
</organism>
<sequence length="93" mass="10307">MKNGILKELTKAFIIVGIVLGFPLILPIIFGILALKKIDDLNTNKNDLLVWGILTLIFVNLVSGIVMIIESTQNSKNDLSQKTESPDEQKTEI</sequence>
<dbReference type="Proteomes" id="UP001303601">
    <property type="component" value="Chromosome"/>
</dbReference>
<protein>
    <submittedName>
        <fullName evidence="3">Uncharacterized protein</fullName>
    </submittedName>
</protein>